<dbReference type="EnsemblPlants" id="AVESA.00010b.r2.3DG0572120.1">
    <property type="protein sequence ID" value="AVESA.00010b.r2.3DG0572120.1.CDS"/>
    <property type="gene ID" value="AVESA.00010b.r2.3DG0572120"/>
</dbReference>
<evidence type="ECO:0000313" key="1">
    <source>
        <dbReference type="EnsemblPlants" id="AVESA.00010b.r2.3DG0572120.1.CDS"/>
    </source>
</evidence>
<organism evidence="1 2">
    <name type="scientific">Avena sativa</name>
    <name type="common">Oat</name>
    <dbReference type="NCBI Taxonomy" id="4498"/>
    <lineage>
        <taxon>Eukaryota</taxon>
        <taxon>Viridiplantae</taxon>
        <taxon>Streptophyta</taxon>
        <taxon>Embryophyta</taxon>
        <taxon>Tracheophyta</taxon>
        <taxon>Spermatophyta</taxon>
        <taxon>Magnoliopsida</taxon>
        <taxon>Liliopsida</taxon>
        <taxon>Poales</taxon>
        <taxon>Poaceae</taxon>
        <taxon>BOP clade</taxon>
        <taxon>Pooideae</taxon>
        <taxon>Poodae</taxon>
        <taxon>Poeae</taxon>
        <taxon>Poeae Chloroplast Group 1 (Aveneae type)</taxon>
        <taxon>Aveninae</taxon>
        <taxon>Avena</taxon>
    </lineage>
</organism>
<evidence type="ECO:0000313" key="2">
    <source>
        <dbReference type="Proteomes" id="UP001732700"/>
    </source>
</evidence>
<sequence>MGAKVTHKWYPIDHVTALFAEVEEPKIRKLRFYPLPPPSSTATSSLFAGPAYITGPQQAPSPPRHCFPPHLHSHLHHSTHPARPGPIRSSERIMAAPPEDVEAFLATCAASGDAAYGAAKAVLERLQAPATRADARRLLGAVRRRFAAPAAGHECFRTFHFRIHDVVLDPHLQGFQQRKKLTMMEIPSIFIPEDWSFTFYEGLNRHPDSIFRDKTVAELGCGNGWISIALAEKWCPSKVYGLDINPRAIKIAWINLYLNALDDDGLPIYDSEGKTLLDRVEFYESDLLSYCRDNKIELDRIVGCIPQILNPNPEAMSKIVTENSSEEFLYSLSNYCALQGFVEDQFGLGLIARAVEEGISVIKPMGLMVFNMGGRPGQGVCERLFLRRGFRINKLWQTKIMQAADTDISALVEIEKNSRHRFEFFMDLVGDQPVCARTAWAYMKSGGRISHALSVYSCQLRQPNQVKKIFEFLKDGFHEVSSSLDLSFDDDSVADEKIPFLAYLASFLKENKSNPCEPPAGCLNFRNLVAGFMKSYHHIPLTPDNVVVFPSRAVAIENALRLFSPGLAIVDEHLTRHLPKQWLTSLAIEGTDHAKDTVTVIEAPRQSDLLIELIRKLKPQVVVTGMAQFEAITSAAFVNLLSVTKDVGSRLLLDISEHLELSSLPSSNGVLKYLAGKTLPSHAAILCGLVKNQVYSDLEVAFTISEDAAVYKALSQTIELLEGHTSVISQHYYGCLFHELLAFQIGDRHPPQEREPAEVIPKEMIGFSSSAMSTLERAEFFVPGSKESGVIHMDLDRSFLPVPSAVNASIFESFVRQNITDSETDVRSSIQQLVKDSYGFSADGSSEIIYGNTSLALFNKLVLCCMLEEGTLLFPSGTNGHYVNAAKFVNATTLTIPTNSQSGFKIEPNVLAYTLENVSRPWVYISGPTINPTGFLYSDADIRELLSVCARFGARVVIDTSSSGLEFQDDGRIQWNLDTCISTVKPSKPSFSVVLLGELSFELTTAGLDFGFLILSDSSLVDTFYSFPSLSRPHSTLKYTFRKLLGLKNQKDQHFSDLIVEQKETLKNRANQLIKTLESCGWNTLGCHGGISMLAKPTAYIGKPLKVDGFEGELDGRNIREAILKSTGLCISSSTWTGVHGYCRFSFALESGEFDRAMDCIARFRDLVLGAGVQVNGK</sequence>
<accession>A0ACD5W5B7</accession>
<reference evidence="1" key="1">
    <citation type="submission" date="2021-05" db="EMBL/GenBank/DDBJ databases">
        <authorList>
            <person name="Scholz U."/>
            <person name="Mascher M."/>
            <person name="Fiebig A."/>
        </authorList>
    </citation>
    <scope>NUCLEOTIDE SEQUENCE [LARGE SCALE GENOMIC DNA]</scope>
</reference>
<proteinExistence type="predicted"/>
<reference evidence="1" key="2">
    <citation type="submission" date="2025-09" db="UniProtKB">
        <authorList>
            <consortium name="EnsemblPlants"/>
        </authorList>
    </citation>
    <scope>IDENTIFICATION</scope>
</reference>
<keyword evidence="2" id="KW-1185">Reference proteome</keyword>
<dbReference type="Proteomes" id="UP001732700">
    <property type="component" value="Chromosome 3D"/>
</dbReference>
<name>A0ACD5W5B7_AVESA</name>
<protein>
    <submittedName>
        <fullName evidence="1">Uncharacterized protein</fullName>
    </submittedName>
</protein>